<keyword evidence="1" id="KW-0812">Transmembrane</keyword>
<keyword evidence="1" id="KW-0472">Membrane</keyword>
<accession>A0AAE9JQM9</accession>
<dbReference type="EMBL" id="CP092624">
    <property type="protein sequence ID" value="UMM38545.1"/>
    <property type="molecule type" value="Genomic_DNA"/>
</dbReference>
<evidence type="ECO:0000256" key="1">
    <source>
        <dbReference type="SAM" id="Phobius"/>
    </source>
</evidence>
<gene>
    <name evidence="2" type="ORF">L5515_009917</name>
</gene>
<sequence length="109" mass="12229">MFLPEYSLDVDEFNLGLIIFSGTVISLALVALVILYCQMSCGCCKKRGAYQPTEKRRHSNIPQVMVTQHREKTPLSIDCPDLDFIDARNTNLVSSTVQVDSVHQTPRLS</sequence>
<evidence type="ECO:0000313" key="2">
    <source>
        <dbReference type="EMBL" id="UMM38545.1"/>
    </source>
</evidence>
<proteinExistence type="predicted"/>
<reference evidence="2 3" key="1">
    <citation type="submission" date="2022-04" db="EMBL/GenBank/DDBJ databases">
        <title>Chromosome-level reference genomes for two strains of Caenorhabditis briggsae: an improved platform for comparative genomics.</title>
        <authorList>
            <person name="Stevens L."/>
            <person name="Andersen E."/>
        </authorList>
    </citation>
    <scope>NUCLEOTIDE SEQUENCE [LARGE SCALE GENOMIC DNA]</scope>
    <source>
        <strain evidence="2">VX34</strain>
        <tissue evidence="2">Whole-organism</tissue>
    </source>
</reference>
<organism evidence="2 3">
    <name type="scientific">Caenorhabditis briggsae</name>
    <dbReference type="NCBI Taxonomy" id="6238"/>
    <lineage>
        <taxon>Eukaryota</taxon>
        <taxon>Metazoa</taxon>
        <taxon>Ecdysozoa</taxon>
        <taxon>Nematoda</taxon>
        <taxon>Chromadorea</taxon>
        <taxon>Rhabditida</taxon>
        <taxon>Rhabditina</taxon>
        <taxon>Rhabditomorpha</taxon>
        <taxon>Rhabditoidea</taxon>
        <taxon>Rhabditidae</taxon>
        <taxon>Peloderinae</taxon>
        <taxon>Caenorhabditis</taxon>
    </lineage>
</organism>
<dbReference type="Proteomes" id="UP000829354">
    <property type="component" value="Chromosome V"/>
</dbReference>
<protein>
    <submittedName>
        <fullName evidence="2">Uncharacterized protein</fullName>
    </submittedName>
</protein>
<evidence type="ECO:0000313" key="3">
    <source>
        <dbReference type="Proteomes" id="UP000829354"/>
    </source>
</evidence>
<dbReference type="AlphaFoldDB" id="A0AAE9JQM9"/>
<name>A0AAE9JQM9_CAEBR</name>
<keyword evidence="1" id="KW-1133">Transmembrane helix</keyword>
<feature type="transmembrane region" description="Helical" evidence="1">
    <location>
        <begin position="15"/>
        <end position="37"/>
    </location>
</feature>
<keyword evidence="3" id="KW-1185">Reference proteome</keyword>